<dbReference type="VEuPathDB" id="FungiDB:BO80DRAFT_429972"/>
<dbReference type="SUPFAM" id="SSF51735">
    <property type="entry name" value="NAD(P)-binding Rossmann-fold domains"/>
    <property type="match status" value="1"/>
</dbReference>
<dbReference type="InterPro" id="IPR011032">
    <property type="entry name" value="GroES-like_sf"/>
</dbReference>
<protein>
    <submittedName>
        <fullName evidence="2">Putative zinc-type alcohol dehydrogenase-like protein</fullName>
    </submittedName>
</protein>
<dbReference type="EMBL" id="KZ824496">
    <property type="protein sequence ID" value="RAK95310.1"/>
    <property type="molecule type" value="Genomic_DNA"/>
</dbReference>
<dbReference type="InterPro" id="IPR013154">
    <property type="entry name" value="ADH-like_N"/>
</dbReference>
<dbReference type="Gene3D" id="3.40.50.720">
    <property type="entry name" value="NAD(P)-binding Rossmann-like Domain"/>
    <property type="match status" value="1"/>
</dbReference>
<organism evidence="2 3">
    <name type="scientific">Aspergillus ibericus CBS 121593</name>
    <dbReference type="NCBI Taxonomy" id="1448316"/>
    <lineage>
        <taxon>Eukaryota</taxon>
        <taxon>Fungi</taxon>
        <taxon>Dikarya</taxon>
        <taxon>Ascomycota</taxon>
        <taxon>Pezizomycotina</taxon>
        <taxon>Eurotiomycetes</taxon>
        <taxon>Eurotiomycetidae</taxon>
        <taxon>Eurotiales</taxon>
        <taxon>Aspergillaceae</taxon>
        <taxon>Aspergillus</taxon>
        <taxon>Aspergillus subgen. Circumdati</taxon>
    </lineage>
</organism>
<sequence length="355" mass="38038">MASHTVFRLPSRTSVTDLVAVEERIPSISKHEVLIKVRAVSLNSRDIQVASGTYPAYVKENVIPGSDAAGDIISVGEEVRDLVKGDRVVVSFDIAHMYGPQKDFLTGQGGGVDGVLAQYIARPASSVVKVPASAPQSYSELASLVCTGVTSWNALYGNMPLKPGQTVLVQGTGGVSMTAVVLAKAAGATTIVTSSSDEKLEFVQSHFQPDHCINYRKTPDWASQALELTGGKGVDHIIEIGGIGTIEQSIRAIAPGGIISVIGYLASVDPSQRPDVPLLALLKNCVVRGVLVGPRCMLEDLMTFVDRRKLRFHIAKEYAFTREDIIAAYQAVEAGKHVAKVCIVMDWLRGPCREL</sequence>
<dbReference type="InterPro" id="IPR013149">
    <property type="entry name" value="ADH-like_C"/>
</dbReference>
<feature type="domain" description="Enoyl reductase (ER)" evidence="1">
    <location>
        <begin position="13"/>
        <end position="343"/>
    </location>
</feature>
<dbReference type="AlphaFoldDB" id="A0A395GIM7"/>
<dbReference type="SMART" id="SM00829">
    <property type="entry name" value="PKS_ER"/>
    <property type="match status" value="1"/>
</dbReference>
<dbReference type="SUPFAM" id="SSF50129">
    <property type="entry name" value="GroES-like"/>
    <property type="match status" value="1"/>
</dbReference>
<evidence type="ECO:0000313" key="3">
    <source>
        <dbReference type="Proteomes" id="UP000249402"/>
    </source>
</evidence>
<evidence type="ECO:0000313" key="2">
    <source>
        <dbReference type="EMBL" id="RAK95310.1"/>
    </source>
</evidence>
<dbReference type="RefSeq" id="XP_025569638.1">
    <property type="nucleotide sequence ID" value="XM_025720600.1"/>
</dbReference>
<dbReference type="Pfam" id="PF00107">
    <property type="entry name" value="ADH_zinc_N"/>
    <property type="match status" value="1"/>
</dbReference>
<gene>
    <name evidence="2" type="ORF">BO80DRAFT_429972</name>
</gene>
<dbReference type="PANTHER" id="PTHR45033:SF2">
    <property type="entry name" value="ZINC-TYPE ALCOHOL DEHYDROGENASE-LIKE PROTEIN C1773.06C"/>
    <property type="match status" value="1"/>
</dbReference>
<dbReference type="CDD" id="cd08276">
    <property type="entry name" value="MDR7"/>
    <property type="match status" value="1"/>
</dbReference>
<keyword evidence="3" id="KW-1185">Reference proteome</keyword>
<dbReference type="Gene3D" id="3.90.180.10">
    <property type="entry name" value="Medium-chain alcohol dehydrogenases, catalytic domain"/>
    <property type="match status" value="1"/>
</dbReference>
<dbReference type="STRING" id="1448316.A0A395GIM7"/>
<evidence type="ECO:0000259" key="1">
    <source>
        <dbReference type="SMART" id="SM00829"/>
    </source>
</evidence>
<dbReference type="InterPro" id="IPR036291">
    <property type="entry name" value="NAD(P)-bd_dom_sf"/>
</dbReference>
<dbReference type="OrthoDB" id="3509362at2759"/>
<dbReference type="Proteomes" id="UP000249402">
    <property type="component" value="Unassembled WGS sequence"/>
</dbReference>
<accession>A0A395GIM7</accession>
<reference evidence="2 3" key="1">
    <citation type="submission" date="2018-02" db="EMBL/GenBank/DDBJ databases">
        <title>The genomes of Aspergillus section Nigri reveals drivers in fungal speciation.</title>
        <authorList>
            <consortium name="DOE Joint Genome Institute"/>
            <person name="Vesth T.C."/>
            <person name="Nybo J."/>
            <person name="Theobald S."/>
            <person name="Brandl J."/>
            <person name="Frisvad J.C."/>
            <person name="Nielsen K.F."/>
            <person name="Lyhne E.K."/>
            <person name="Kogle M.E."/>
            <person name="Kuo A."/>
            <person name="Riley R."/>
            <person name="Clum A."/>
            <person name="Nolan M."/>
            <person name="Lipzen A."/>
            <person name="Salamov A."/>
            <person name="Henrissat B."/>
            <person name="Wiebenga A."/>
            <person name="De vries R.P."/>
            <person name="Grigoriev I.V."/>
            <person name="Mortensen U.H."/>
            <person name="Andersen M.R."/>
            <person name="Baker S.E."/>
        </authorList>
    </citation>
    <scope>NUCLEOTIDE SEQUENCE [LARGE SCALE GENOMIC DNA]</scope>
    <source>
        <strain evidence="2 3">CBS 121593</strain>
    </source>
</reference>
<dbReference type="Pfam" id="PF08240">
    <property type="entry name" value="ADH_N"/>
    <property type="match status" value="1"/>
</dbReference>
<dbReference type="GO" id="GO:0016491">
    <property type="term" value="F:oxidoreductase activity"/>
    <property type="evidence" value="ECO:0007669"/>
    <property type="project" value="InterPro"/>
</dbReference>
<dbReference type="InterPro" id="IPR020843">
    <property type="entry name" value="ER"/>
</dbReference>
<proteinExistence type="predicted"/>
<dbReference type="InterPro" id="IPR052711">
    <property type="entry name" value="Zinc_ADH-like"/>
</dbReference>
<name>A0A395GIM7_9EURO</name>
<dbReference type="PANTHER" id="PTHR45033">
    <property type="match status" value="1"/>
</dbReference>
<dbReference type="GeneID" id="37225465"/>